<gene>
    <name evidence="2" type="ORF">Xentx_01722</name>
</gene>
<dbReference type="RefSeq" id="WP_244149840.1">
    <property type="nucleotide sequence ID" value="NZ_CAWMWP010000120.1"/>
</dbReference>
<protein>
    <recommendedName>
        <fullName evidence="1">Minor tail T domain-containing protein</fullName>
    </recommendedName>
</protein>
<dbReference type="EMBL" id="MKGR01000009">
    <property type="protein sequence ID" value="OKP07118.1"/>
    <property type="molecule type" value="Genomic_DNA"/>
</dbReference>
<keyword evidence="3" id="KW-1185">Reference proteome</keyword>
<comment type="caution">
    <text evidence="2">The sequence shown here is derived from an EMBL/GenBank/DDBJ whole genome shotgun (WGS) entry which is preliminary data.</text>
</comment>
<dbReference type="AlphaFoldDB" id="A0A1Q5U3R5"/>
<organism evidence="2 3">
    <name type="scientific">Xenorhabdus thuongxuanensis</name>
    <dbReference type="NCBI Taxonomy" id="1873484"/>
    <lineage>
        <taxon>Bacteria</taxon>
        <taxon>Pseudomonadati</taxon>
        <taxon>Pseudomonadota</taxon>
        <taxon>Gammaproteobacteria</taxon>
        <taxon>Enterobacterales</taxon>
        <taxon>Morganellaceae</taxon>
        <taxon>Xenorhabdus</taxon>
    </lineage>
</organism>
<proteinExistence type="predicted"/>
<name>A0A1Q5U3R5_9GAMM</name>
<evidence type="ECO:0000313" key="3">
    <source>
        <dbReference type="Proteomes" id="UP000186277"/>
    </source>
</evidence>
<dbReference type="InterPro" id="IPR009350">
    <property type="entry name" value="Phage_tail_T"/>
</dbReference>
<sequence>MTRERQFILRLAHEFRRADWRRLLSEISASELGDWLRYFGETPFSPQLLDMEFAGLNYTLVQMLGETSTVTMPDFSLLQRDAPAVEMDDEMLMAAGEGIAGGVRYEPANRGSGG</sequence>
<accession>A0A1Q5U3R5</accession>
<dbReference type="NCBIfam" id="TIGR01715">
    <property type="entry name" value="phage_lam_T"/>
    <property type="match status" value="1"/>
</dbReference>
<feature type="domain" description="Minor tail T" evidence="1">
    <location>
        <begin position="28"/>
        <end position="102"/>
    </location>
</feature>
<evidence type="ECO:0000259" key="1">
    <source>
        <dbReference type="Pfam" id="PF06223"/>
    </source>
</evidence>
<reference evidence="2 3" key="1">
    <citation type="submission" date="2016-09" db="EMBL/GenBank/DDBJ databases">
        <title>Xenorhabdus thuongxuanensis sp. nov. and Xenorhabdus eapokensis sp. nov., isolated from Steinernema species.</title>
        <authorList>
            <person name="Kaempfer P."/>
            <person name="Tobias N.J."/>
            <person name="Phan Ke L."/>
            <person name="Bode H.B."/>
            <person name="Glaeser S.P."/>
        </authorList>
    </citation>
    <scope>NUCLEOTIDE SEQUENCE [LARGE SCALE GENOMIC DNA]</scope>
    <source>
        <strain evidence="2 3">30TX1</strain>
    </source>
</reference>
<dbReference type="Pfam" id="PF06223">
    <property type="entry name" value="Phage_tail_T"/>
    <property type="match status" value="1"/>
</dbReference>
<evidence type="ECO:0000313" key="2">
    <source>
        <dbReference type="EMBL" id="OKP07118.1"/>
    </source>
</evidence>
<dbReference type="Proteomes" id="UP000186277">
    <property type="component" value="Unassembled WGS sequence"/>
</dbReference>